<keyword evidence="2" id="KW-0732">Signal</keyword>
<gene>
    <name evidence="3" type="ORF">CCC_01867</name>
</gene>
<dbReference type="AlphaFoldDB" id="A0A0C2YH81"/>
<evidence type="ECO:0000256" key="1">
    <source>
        <dbReference type="ARBA" id="ARBA00007613"/>
    </source>
</evidence>
<dbReference type="SUPFAM" id="SSF56954">
    <property type="entry name" value="Outer membrane efflux proteins (OEP)"/>
    <property type="match status" value="1"/>
</dbReference>
<organism evidence="3 4">
    <name type="scientific">Paramagnetospirillum magnetotacticum MS-1</name>
    <dbReference type="NCBI Taxonomy" id="272627"/>
    <lineage>
        <taxon>Bacteria</taxon>
        <taxon>Pseudomonadati</taxon>
        <taxon>Pseudomonadota</taxon>
        <taxon>Alphaproteobacteria</taxon>
        <taxon>Rhodospirillales</taxon>
        <taxon>Magnetospirillaceae</taxon>
        <taxon>Paramagnetospirillum</taxon>
    </lineage>
</organism>
<evidence type="ECO:0000256" key="2">
    <source>
        <dbReference type="SAM" id="SignalP"/>
    </source>
</evidence>
<dbReference type="PANTHER" id="PTHR30203:SF24">
    <property type="entry name" value="BLR4935 PROTEIN"/>
    <property type="match status" value="1"/>
</dbReference>
<protein>
    <submittedName>
        <fullName evidence="3">Heavy metal RND efflux outer membrane protein CzcC family</fullName>
    </submittedName>
</protein>
<name>A0A0C2YH81_PARME</name>
<dbReference type="PANTHER" id="PTHR30203">
    <property type="entry name" value="OUTER MEMBRANE CATION EFFLUX PROTEIN"/>
    <property type="match status" value="1"/>
</dbReference>
<evidence type="ECO:0000313" key="3">
    <source>
        <dbReference type="EMBL" id="KIL99074.1"/>
    </source>
</evidence>
<keyword evidence="4" id="KW-1185">Reference proteome</keyword>
<sequence>MNRRNPAVTALVAVGLMFASAARAEEGQHRHDHQANAAVGGTVDDLISIARQMSPELQIAALEAAAALAKVDGAGSLADPKVSLAVEDWSTNRNGGNFPSNPASQTTKKLRVSQELPFWGKRDLKREIAEAGARKAAILKRQVENELVAKVKVAYAEYHSAHLAIDAARDLRGRLDTLAKLARARYGQALGRQQDVTRSEVEKSVLDTEIVRMDGERRKARVKINRLLARPLDAPLVEAPAPRVIPAMEALDLTALTDRAQSANPEIIAQQVTIEGSDKALSLAEKSWYPDFELTAGAVKREGEWRGYEAMVAMNIPLQWNLRTSEIGEAKAMAGAARTKRELRALELGNEVADAWISLKSAREVERLLRESQLPQAEIGFQAAAKGYELGRSDLIDVLQTEQQLWKSNIDLIKVLFEQQMRLAELEKLVGGDL</sequence>
<dbReference type="Pfam" id="PF02321">
    <property type="entry name" value="OEP"/>
    <property type="match status" value="2"/>
</dbReference>
<reference evidence="3 4" key="1">
    <citation type="submission" date="2015-01" db="EMBL/GenBank/DDBJ databases">
        <title>Genome Sequence of Magnetospirillum magnetotacticum Strain MS-1.</title>
        <authorList>
            <person name="Marinov G.K."/>
            <person name="Smalley M.D."/>
            <person name="DeSalvo G."/>
        </authorList>
    </citation>
    <scope>NUCLEOTIDE SEQUENCE [LARGE SCALE GENOMIC DNA]</scope>
    <source>
        <strain evidence="3 4">MS-1</strain>
    </source>
</reference>
<evidence type="ECO:0000313" key="4">
    <source>
        <dbReference type="Proteomes" id="UP000031971"/>
    </source>
</evidence>
<proteinExistence type="inferred from homology"/>
<feature type="chain" id="PRO_5002159300" evidence="2">
    <location>
        <begin position="25"/>
        <end position="434"/>
    </location>
</feature>
<comment type="caution">
    <text evidence="3">The sequence shown here is derived from an EMBL/GenBank/DDBJ whole genome shotgun (WGS) entry which is preliminary data.</text>
</comment>
<dbReference type="STRING" id="272627.CCC_01867"/>
<feature type="signal peptide" evidence="2">
    <location>
        <begin position="1"/>
        <end position="24"/>
    </location>
</feature>
<dbReference type="Proteomes" id="UP000031971">
    <property type="component" value="Unassembled WGS sequence"/>
</dbReference>
<dbReference type="Gene3D" id="1.20.1600.10">
    <property type="entry name" value="Outer membrane efflux proteins (OEP)"/>
    <property type="match status" value="1"/>
</dbReference>
<dbReference type="InterPro" id="IPR003423">
    <property type="entry name" value="OMP_efflux"/>
</dbReference>
<comment type="similarity">
    <text evidence="1">Belongs to the outer membrane factor (OMF) (TC 1.B.17) family.</text>
</comment>
<accession>A0A0C2YH81</accession>
<dbReference type="GO" id="GO:0015562">
    <property type="term" value="F:efflux transmembrane transporter activity"/>
    <property type="evidence" value="ECO:0007669"/>
    <property type="project" value="InterPro"/>
</dbReference>
<dbReference type="EMBL" id="JXSL01000026">
    <property type="protein sequence ID" value="KIL99074.1"/>
    <property type="molecule type" value="Genomic_DNA"/>
</dbReference>
<dbReference type="InterPro" id="IPR010131">
    <property type="entry name" value="MdtP/NodT-like"/>
</dbReference>